<comment type="similarity">
    <text evidence="1">Belongs to the glycosyltransferase 2 family.</text>
</comment>
<dbReference type="PANTHER" id="PTHR43630:SF1">
    <property type="entry name" value="POLY-BETA-1,6-N-ACETYL-D-GLUCOSAMINE SYNTHASE"/>
    <property type="match status" value="1"/>
</dbReference>
<name>A0ABX8SLN9_9ACTN</name>
<feature type="transmembrane region" description="Helical" evidence="4">
    <location>
        <begin position="297"/>
        <end position="314"/>
    </location>
</feature>
<dbReference type="PANTHER" id="PTHR43630">
    <property type="entry name" value="POLY-BETA-1,6-N-ACETYL-D-GLUCOSAMINE SYNTHASE"/>
    <property type="match status" value="1"/>
</dbReference>
<gene>
    <name evidence="6" type="ORF">KDB89_04210</name>
</gene>
<organism evidence="6 7">
    <name type="scientific">Tessaracoccus palaemonis</name>
    <dbReference type="NCBI Taxonomy" id="2829499"/>
    <lineage>
        <taxon>Bacteria</taxon>
        <taxon>Bacillati</taxon>
        <taxon>Actinomycetota</taxon>
        <taxon>Actinomycetes</taxon>
        <taxon>Propionibacteriales</taxon>
        <taxon>Propionibacteriaceae</taxon>
        <taxon>Tessaracoccus</taxon>
    </lineage>
</organism>
<dbReference type="EMBL" id="CP079216">
    <property type="protein sequence ID" value="QXT64271.1"/>
    <property type="molecule type" value="Genomic_DNA"/>
</dbReference>
<protein>
    <submittedName>
        <fullName evidence="6">Glycosyltransferase family 2 protein</fullName>
    </submittedName>
</protein>
<dbReference type="InterPro" id="IPR001173">
    <property type="entry name" value="Glyco_trans_2-like"/>
</dbReference>
<proteinExistence type="inferred from homology"/>
<evidence type="ECO:0000313" key="6">
    <source>
        <dbReference type="EMBL" id="QXT64271.1"/>
    </source>
</evidence>
<evidence type="ECO:0000313" key="7">
    <source>
        <dbReference type="Proteomes" id="UP000824504"/>
    </source>
</evidence>
<evidence type="ECO:0000259" key="5">
    <source>
        <dbReference type="Pfam" id="PF00535"/>
    </source>
</evidence>
<dbReference type="CDD" id="cd02525">
    <property type="entry name" value="Succinoglycan_BP_ExoA"/>
    <property type="match status" value="1"/>
</dbReference>
<accession>A0ABX8SLN9</accession>
<feature type="transmembrane region" description="Helical" evidence="4">
    <location>
        <begin position="236"/>
        <end position="257"/>
    </location>
</feature>
<keyword evidence="4" id="KW-0812">Transmembrane</keyword>
<feature type="domain" description="Glycosyltransferase 2-like" evidence="5">
    <location>
        <begin position="1"/>
        <end position="114"/>
    </location>
</feature>
<evidence type="ECO:0000256" key="3">
    <source>
        <dbReference type="ARBA" id="ARBA00022679"/>
    </source>
</evidence>
<keyword evidence="7" id="KW-1185">Reference proteome</keyword>
<dbReference type="Proteomes" id="UP000824504">
    <property type="component" value="Chromosome"/>
</dbReference>
<keyword evidence="2" id="KW-0328">Glycosyltransferase</keyword>
<evidence type="ECO:0000256" key="4">
    <source>
        <dbReference type="SAM" id="Phobius"/>
    </source>
</evidence>
<evidence type="ECO:0000256" key="1">
    <source>
        <dbReference type="ARBA" id="ARBA00006739"/>
    </source>
</evidence>
<keyword evidence="3" id="KW-0808">Transferase</keyword>
<feature type="transmembrane region" description="Helical" evidence="4">
    <location>
        <begin position="263"/>
        <end position="285"/>
    </location>
</feature>
<dbReference type="Pfam" id="PF00535">
    <property type="entry name" value="Glycos_transf_2"/>
    <property type="match status" value="1"/>
</dbReference>
<reference evidence="6 7" key="1">
    <citation type="submission" date="2021-07" db="EMBL/GenBank/DDBJ databases">
        <title>complete genome sequencing of Tessaracoccus sp.J1M15.</title>
        <authorList>
            <person name="Bae J.-W."/>
            <person name="Kim D.-y."/>
        </authorList>
    </citation>
    <scope>NUCLEOTIDE SEQUENCE [LARGE SCALE GENOMIC DNA]</scope>
    <source>
        <strain evidence="6 7">J1M15</strain>
    </source>
</reference>
<keyword evidence="4" id="KW-1133">Transmembrane helix</keyword>
<keyword evidence="4" id="KW-0472">Membrane</keyword>
<sequence length="319" mass="33995">MPVRNEEKHLRAAVQRVLDQRYEGDLEILLAVAPSTDLTREIAEGLADEDSRVVVLDNPAGVTPAGLNVAIAAARHPVIVRVDGHGELSPGYIGRAVALLEETGAANVGGLMDAQGTTPLSEAIAAGYNSPLGLGGGGFHLAETPAGPADTVFLGVFRADVLREIGGFDESLHRAQDWELNYRLRRAGHLVYFSPDLQVVYRPRDSVSALARQFYRTGQWRREVIRRHPDTASLRYLAPPLTVVGTGGGLVLGLLGLVLRSRVLTAALIAPAVYVAFVGAATASLGHLRPAARLRMPLVLTIMHLAWGAGFIHGRPTGA</sequence>
<dbReference type="RefSeq" id="WP_219084194.1">
    <property type="nucleotide sequence ID" value="NZ_CP079216.1"/>
</dbReference>
<evidence type="ECO:0000256" key="2">
    <source>
        <dbReference type="ARBA" id="ARBA00022676"/>
    </source>
</evidence>